<evidence type="ECO:0000256" key="4">
    <source>
        <dbReference type="SAM" id="SignalP"/>
    </source>
</evidence>
<feature type="chain" id="PRO_5040213650" description="Connectin-like" evidence="4">
    <location>
        <begin position="18"/>
        <end position="293"/>
    </location>
</feature>
<dbReference type="Proteomes" id="UP001153636">
    <property type="component" value="Chromosome 1"/>
</dbReference>
<dbReference type="Gene3D" id="3.80.10.10">
    <property type="entry name" value="Ribonuclease Inhibitor"/>
    <property type="match status" value="2"/>
</dbReference>
<dbReference type="AlphaFoldDB" id="A0A9P0G754"/>
<keyword evidence="3" id="KW-0677">Repeat</keyword>
<dbReference type="InterPro" id="IPR050328">
    <property type="entry name" value="Dev_Immune_Receptor"/>
</dbReference>
<dbReference type="PANTHER" id="PTHR24373">
    <property type="entry name" value="SLIT RELATED LEUCINE-RICH REPEAT NEURONAL PROTEIN"/>
    <property type="match status" value="1"/>
</dbReference>
<dbReference type="InterPro" id="IPR001611">
    <property type="entry name" value="Leu-rich_rpt"/>
</dbReference>
<evidence type="ECO:0000256" key="2">
    <source>
        <dbReference type="ARBA" id="ARBA00022729"/>
    </source>
</evidence>
<evidence type="ECO:0000313" key="5">
    <source>
        <dbReference type="EMBL" id="CAH1099232.1"/>
    </source>
</evidence>
<dbReference type="SUPFAM" id="SSF52058">
    <property type="entry name" value="L domain-like"/>
    <property type="match status" value="1"/>
</dbReference>
<organism evidence="5 6">
    <name type="scientific">Psylliodes chrysocephalus</name>
    <dbReference type="NCBI Taxonomy" id="3402493"/>
    <lineage>
        <taxon>Eukaryota</taxon>
        <taxon>Metazoa</taxon>
        <taxon>Ecdysozoa</taxon>
        <taxon>Arthropoda</taxon>
        <taxon>Hexapoda</taxon>
        <taxon>Insecta</taxon>
        <taxon>Pterygota</taxon>
        <taxon>Neoptera</taxon>
        <taxon>Endopterygota</taxon>
        <taxon>Coleoptera</taxon>
        <taxon>Polyphaga</taxon>
        <taxon>Cucujiformia</taxon>
        <taxon>Chrysomeloidea</taxon>
        <taxon>Chrysomelidae</taxon>
        <taxon>Galerucinae</taxon>
        <taxon>Alticini</taxon>
        <taxon>Psylliodes</taxon>
    </lineage>
</organism>
<proteinExistence type="predicted"/>
<evidence type="ECO:0000313" key="6">
    <source>
        <dbReference type="Proteomes" id="UP001153636"/>
    </source>
</evidence>
<sequence>MRLALFLAILCLNEASFKEIRSRSKSKPKSIKPTDMCTLEPTDSNNIRCFCTKDKFYQVLSAECWIFGPVTKESFIWRLIIETQPYLSDFTMIASNQGQLKSIPSEFLHKMLFLKNFTVSFALLEKLDKFVFGNSTSLQRLKLSKNQIEHLDDLSISNLLSLRELDLNGNRIRSVPTTVFYNVPELKYVRLNNNNISKIDDKAFAALGNALELDLSENYICDINNLTFFGLSKLKVIDLSVNKIVNLASSVFSELWDIEGTIGYKTSVIDDNPEKTGKEMIMQLKTKNDNTIK</sequence>
<dbReference type="SMART" id="SM00369">
    <property type="entry name" value="LRR_TYP"/>
    <property type="match status" value="4"/>
</dbReference>
<feature type="signal peptide" evidence="4">
    <location>
        <begin position="1"/>
        <end position="17"/>
    </location>
</feature>
<protein>
    <recommendedName>
        <fullName evidence="7">Connectin-like</fullName>
    </recommendedName>
</protein>
<dbReference type="EMBL" id="OV651813">
    <property type="protein sequence ID" value="CAH1099232.1"/>
    <property type="molecule type" value="Genomic_DNA"/>
</dbReference>
<dbReference type="PANTHER" id="PTHR24373:SF275">
    <property type="entry name" value="TIR DOMAIN-CONTAINING PROTEIN"/>
    <property type="match status" value="1"/>
</dbReference>
<dbReference type="SMART" id="SM00365">
    <property type="entry name" value="LRR_SD22"/>
    <property type="match status" value="3"/>
</dbReference>
<dbReference type="InterPro" id="IPR032675">
    <property type="entry name" value="LRR_dom_sf"/>
</dbReference>
<name>A0A9P0G754_9CUCU</name>
<keyword evidence="2 4" id="KW-0732">Signal</keyword>
<reference evidence="5" key="1">
    <citation type="submission" date="2022-01" db="EMBL/GenBank/DDBJ databases">
        <authorList>
            <person name="King R."/>
        </authorList>
    </citation>
    <scope>NUCLEOTIDE SEQUENCE</scope>
</reference>
<dbReference type="InterPro" id="IPR003591">
    <property type="entry name" value="Leu-rich_rpt_typical-subtyp"/>
</dbReference>
<dbReference type="PROSITE" id="PS51450">
    <property type="entry name" value="LRR"/>
    <property type="match status" value="3"/>
</dbReference>
<keyword evidence="1" id="KW-0433">Leucine-rich repeat</keyword>
<accession>A0A9P0G754</accession>
<evidence type="ECO:0008006" key="7">
    <source>
        <dbReference type="Google" id="ProtNLM"/>
    </source>
</evidence>
<dbReference type="Pfam" id="PF13855">
    <property type="entry name" value="LRR_8"/>
    <property type="match status" value="1"/>
</dbReference>
<keyword evidence="6" id="KW-1185">Reference proteome</keyword>
<evidence type="ECO:0000256" key="1">
    <source>
        <dbReference type="ARBA" id="ARBA00022614"/>
    </source>
</evidence>
<gene>
    <name evidence="5" type="ORF">PSYICH_LOCUS37</name>
</gene>
<dbReference type="OrthoDB" id="27267at2759"/>
<evidence type="ECO:0000256" key="3">
    <source>
        <dbReference type="ARBA" id="ARBA00022737"/>
    </source>
</evidence>